<dbReference type="Proteomes" id="UP001606300">
    <property type="component" value="Unassembled WGS sequence"/>
</dbReference>
<comment type="caution">
    <text evidence="7">The sequence shown here is derived from an EMBL/GenBank/DDBJ whole genome shotgun (WGS) entry which is preliminary data.</text>
</comment>
<proteinExistence type="predicted"/>
<protein>
    <submittedName>
        <fullName evidence="7">O-antigen ligase family protein</fullName>
    </submittedName>
</protein>
<evidence type="ECO:0000256" key="1">
    <source>
        <dbReference type="ARBA" id="ARBA00004141"/>
    </source>
</evidence>
<keyword evidence="7" id="KW-0436">Ligase</keyword>
<feature type="transmembrane region" description="Helical" evidence="5">
    <location>
        <begin position="188"/>
        <end position="207"/>
    </location>
</feature>
<evidence type="ECO:0000256" key="5">
    <source>
        <dbReference type="SAM" id="Phobius"/>
    </source>
</evidence>
<dbReference type="InterPro" id="IPR051533">
    <property type="entry name" value="WaaL-like"/>
</dbReference>
<evidence type="ECO:0000313" key="7">
    <source>
        <dbReference type="EMBL" id="MFG6415753.1"/>
    </source>
</evidence>
<feature type="transmembrane region" description="Helical" evidence="5">
    <location>
        <begin position="339"/>
        <end position="360"/>
    </location>
</feature>
<feature type="transmembrane region" description="Helical" evidence="5">
    <location>
        <begin position="100"/>
        <end position="122"/>
    </location>
</feature>
<dbReference type="GO" id="GO:0016874">
    <property type="term" value="F:ligase activity"/>
    <property type="evidence" value="ECO:0007669"/>
    <property type="project" value="UniProtKB-KW"/>
</dbReference>
<dbReference type="InterPro" id="IPR007016">
    <property type="entry name" value="O-antigen_ligase-rel_domated"/>
</dbReference>
<keyword evidence="8" id="KW-1185">Reference proteome</keyword>
<keyword evidence="2 5" id="KW-0812">Transmembrane</keyword>
<dbReference type="RefSeq" id="WP_394471818.1">
    <property type="nucleotide sequence ID" value="NZ_JBIGHY010000006.1"/>
</dbReference>
<comment type="subcellular location">
    <subcellularLocation>
        <location evidence="1">Membrane</location>
        <topology evidence="1">Multi-pass membrane protein</topology>
    </subcellularLocation>
</comment>
<dbReference type="EMBL" id="JBIGHY010000006">
    <property type="protein sequence ID" value="MFG6415753.1"/>
    <property type="molecule type" value="Genomic_DNA"/>
</dbReference>
<evidence type="ECO:0000256" key="4">
    <source>
        <dbReference type="ARBA" id="ARBA00023136"/>
    </source>
</evidence>
<feature type="transmembrane region" description="Helical" evidence="5">
    <location>
        <begin position="134"/>
        <end position="157"/>
    </location>
</feature>
<feature type="domain" description="O-antigen ligase-related" evidence="6">
    <location>
        <begin position="220"/>
        <end position="355"/>
    </location>
</feature>
<evidence type="ECO:0000313" key="8">
    <source>
        <dbReference type="Proteomes" id="UP001606300"/>
    </source>
</evidence>
<keyword evidence="4 5" id="KW-0472">Membrane</keyword>
<feature type="transmembrane region" description="Helical" evidence="5">
    <location>
        <begin position="41"/>
        <end position="62"/>
    </location>
</feature>
<feature type="transmembrane region" description="Helical" evidence="5">
    <location>
        <begin position="394"/>
        <end position="414"/>
    </location>
</feature>
<reference evidence="7 8" key="1">
    <citation type="submission" date="2024-09" db="EMBL/GenBank/DDBJ databases">
        <title>Novel species of the genus Pelomonas and Roseateles isolated from streams.</title>
        <authorList>
            <person name="Lu H."/>
        </authorList>
    </citation>
    <scope>NUCLEOTIDE SEQUENCE [LARGE SCALE GENOMIC DNA]</scope>
    <source>
        <strain evidence="7 8">DC23W</strain>
    </source>
</reference>
<sequence length="452" mass="49084">MHTSVLTDMPRPAPTTALRLKQLLLLAACGSLGFYPLLEQFIAPVLAMSFALAAMVAGAGLLHRRLRMPSTFILGIWASLLIVYVGWCAVAIVHGNVGQYIVTDSAGFLLYIGVLPVLYLLIRQNDLQHSFFQIIEQLSMVIAVLSVVLAVSFFVLFGPVEADSLLLVNAFLKGLGLSWKVDSNSGALGLYTNVAHLMMLGLALSLYRFSLARRRRELLLVLLYLVALLLDGRRALAIAAILQLLIAAPQLLAMLKPAQRLRLTLGAVALSTVAVVANLDWIQQRFEFTDSDVSSAARFEQIPPLLDKIAEHPILGGGFGTYASLRRSDERPFSYEVDFLATLMKLGLIGSALYFGSYLFGVMQARRIRDPLGLFLMSAGLPFFFYMGTNGNQAMSTDSAVFHIYLFLLIAFACEQRRAPAVAAGVASPGSAPDPTVPVLQTAALPHTLTPT</sequence>
<dbReference type="Pfam" id="PF04932">
    <property type="entry name" value="Wzy_C"/>
    <property type="match status" value="1"/>
</dbReference>
<dbReference type="PANTHER" id="PTHR37422">
    <property type="entry name" value="TEICHURONIC ACID BIOSYNTHESIS PROTEIN TUAE"/>
    <property type="match status" value="1"/>
</dbReference>
<accession>A0ABW7EQI7</accession>
<name>A0ABW7EQI7_9BURK</name>
<gene>
    <name evidence="7" type="ORF">ACG02S_17810</name>
</gene>
<evidence type="ECO:0000256" key="2">
    <source>
        <dbReference type="ARBA" id="ARBA00022692"/>
    </source>
</evidence>
<evidence type="ECO:0000256" key="3">
    <source>
        <dbReference type="ARBA" id="ARBA00022989"/>
    </source>
</evidence>
<feature type="transmembrane region" description="Helical" evidence="5">
    <location>
        <begin position="74"/>
        <end position="94"/>
    </location>
</feature>
<dbReference type="PANTHER" id="PTHR37422:SF23">
    <property type="entry name" value="TEICHURONIC ACID BIOSYNTHESIS PROTEIN TUAE"/>
    <property type="match status" value="1"/>
</dbReference>
<feature type="transmembrane region" description="Helical" evidence="5">
    <location>
        <begin position="372"/>
        <end position="388"/>
    </location>
</feature>
<evidence type="ECO:0000259" key="6">
    <source>
        <dbReference type="Pfam" id="PF04932"/>
    </source>
</evidence>
<keyword evidence="3 5" id="KW-1133">Transmembrane helix</keyword>
<organism evidence="7 8">
    <name type="scientific">Pelomonas dachongensis</name>
    <dbReference type="NCBI Taxonomy" id="3299029"/>
    <lineage>
        <taxon>Bacteria</taxon>
        <taxon>Pseudomonadati</taxon>
        <taxon>Pseudomonadota</taxon>
        <taxon>Betaproteobacteria</taxon>
        <taxon>Burkholderiales</taxon>
        <taxon>Sphaerotilaceae</taxon>
        <taxon>Roseateles</taxon>
    </lineage>
</organism>